<keyword evidence="8" id="KW-1185">Reference proteome</keyword>
<dbReference type="Proteomes" id="UP000276776">
    <property type="component" value="Unassembled WGS sequence"/>
</dbReference>
<keyword evidence="5" id="KW-0560">Oxidoreductase</keyword>
<evidence type="ECO:0000256" key="1">
    <source>
        <dbReference type="ARBA" id="ARBA00001947"/>
    </source>
</evidence>
<dbReference type="GO" id="GO:0003939">
    <property type="term" value="F:L-iditol 2-dehydrogenase (NAD+) activity"/>
    <property type="evidence" value="ECO:0007669"/>
    <property type="project" value="TreeGrafter"/>
</dbReference>
<dbReference type="Gene3D" id="3.90.180.10">
    <property type="entry name" value="Medium-chain alcohol dehydrogenases, catalytic domain"/>
    <property type="match status" value="1"/>
</dbReference>
<dbReference type="GO" id="GO:0006062">
    <property type="term" value="P:sorbitol catabolic process"/>
    <property type="evidence" value="ECO:0007669"/>
    <property type="project" value="TreeGrafter"/>
</dbReference>
<evidence type="ECO:0000256" key="3">
    <source>
        <dbReference type="ARBA" id="ARBA00022723"/>
    </source>
</evidence>
<dbReference type="InterPro" id="IPR013149">
    <property type="entry name" value="ADH-like_C"/>
</dbReference>
<organism evidence="9">
    <name type="scientific">Thelazia callipaeda</name>
    <name type="common">Oriental eyeworm</name>
    <name type="synonym">Parasitic nematode</name>
    <dbReference type="NCBI Taxonomy" id="103827"/>
    <lineage>
        <taxon>Eukaryota</taxon>
        <taxon>Metazoa</taxon>
        <taxon>Ecdysozoa</taxon>
        <taxon>Nematoda</taxon>
        <taxon>Chromadorea</taxon>
        <taxon>Rhabditida</taxon>
        <taxon>Spirurina</taxon>
        <taxon>Spiruromorpha</taxon>
        <taxon>Thelazioidea</taxon>
        <taxon>Thelaziidae</taxon>
        <taxon>Thelazia</taxon>
    </lineage>
</organism>
<sequence>MIAKSTNAAAVLITDIVDCRLAIAKEVGADEVLNVRGKSTNDAAELVKQKLGAEPDVVIECCGVQPSIELAIKSVKDGGNVILLGLGSEFVQIPILEVITKEINLRGAFKYSNTWPPAMELVRSGKVKLDKLTSAHFKLQDAPEAFKCSQKGEVIKVFVDCN</sequence>
<evidence type="ECO:0000259" key="6">
    <source>
        <dbReference type="Pfam" id="PF00107"/>
    </source>
</evidence>
<dbReference type="InterPro" id="IPR036291">
    <property type="entry name" value="NAD(P)-bd_dom_sf"/>
</dbReference>
<accession>A0A0N5CTH8</accession>
<dbReference type="OrthoDB" id="1879366at2759"/>
<dbReference type="WBParaSite" id="TCLT_0000353801-mRNA-1">
    <property type="protein sequence ID" value="TCLT_0000353801-mRNA-1"/>
    <property type="gene ID" value="TCLT_0000353801"/>
</dbReference>
<proteinExistence type="inferred from homology"/>
<dbReference type="OMA" id="WPPAMEL"/>
<protein>
    <submittedName>
        <fullName evidence="9">ADH_zinc_N domain-containing protein</fullName>
    </submittedName>
</protein>
<feature type="domain" description="Alcohol dehydrogenase-like C-terminal" evidence="6">
    <location>
        <begin position="1"/>
        <end position="122"/>
    </location>
</feature>
<dbReference type="EMBL" id="UYYF01001703">
    <property type="protein sequence ID" value="VDN00066.1"/>
    <property type="molecule type" value="Genomic_DNA"/>
</dbReference>
<name>A0A0N5CTH8_THECL</name>
<dbReference type="AlphaFoldDB" id="A0A0N5CTH8"/>
<comment type="cofactor">
    <cofactor evidence="1">
        <name>Zn(2+)</name>
        <dbReference type="ChEBI" id="CHEBI:29105"/>
    </cofactor>
</comment>
<dbReference type="SUPFAM" id="SSF51735">
    <property type="entry name" value="NAD(P)-binding Rossmann-fold domains"/>
    <property type="match status" value="1"/>
</dbReference>
<keyword evidence="4" id="KW-0862">Zinc</keyword>
<reference evidence="7 8" key="2">
    <citation type="submission" date="2018-11" db="EMBL/GenBank/DDBJ databases">
        <authorList>
            <consortium name="Pathogen Informatics"/>
        </authorList>
    </citation>
    <scope>NUCLEOTIDE SEQUENCE [LARGE SCALE GENOMIC DNA]</scope>
</reference>
<evidence type="ECO:0000256" key="2">
    <source>
        <dbReference type="ARBA" id="ARBA00008072"/>
    </source>
</evidence>
<keyword evidence="3" id="KW-0479">Metal-binding</keyword>
<gene>
    <name evidence="7" type="ORF">TCLT_LOCUS3529</name>
</gene>
<dbReference type="Pfam" id="PF00107">
    <property type="entry name" value="ADH_zinc_N"/>
    <property type="match status" value="1"/>
</dbReference>
<evidence type="ECO:0000256" key="4">
    <source>
        <dbReference type="ARBA" id="ARBA00022833"/>
    </source>
</evidence>
<evidence type="ECO:0000313" key="9">
    <source>
        <dbReference type="WBParaSite" id="TCLT_0000353801-mRNA-1"/>
    </source>
</evidence>
<comment type="similarity">
    <text evidence="2">Belongs to the zinc-containing alcohol dehydrogenase family.</text>
</comment>
<dbReference type="PANTHER" id="PTHR43161:SF9">
    <property type="entry name" value="SORBITOL DEHYDROGENASE"/>
    <property type="match status" value="1"/>
</dbReference>
<evidence type="ECO:0000256" key="5">
    <source>
        <dbReference type="ARBA" id="ARBA00023002"/>
    </source>
</evidence>
<dbReference type="GO" id="GO:0046872">
    <property type="term" value="F:metal ion binding"/>
    <property type="evidence" value="ECO:0007669"/>
    <property type="project" value="UniProtKB-KW"/>
</dbReference>
<reference evidence="9" key="1">
    <citation type="submission" date="2017-02" db="UniProtKB">
        <authorList>
            <consortium name="WormBaseParasite"/>
        </authorList>
    </citation>
    <scope>IDENTIFICATION</scope>
</reference>
<evidence type="ECO:0000313" key="8">
    <source>
        <dbReference type="Proteomes" id="UP000276776"/>
    </source>
</evidence>
<dbReference type="STRING" id="103827.A0A0N5CTH8"/>
<evidence type="ECO:0000313" key="7">
    <source>
        <dbReference type="EMBL" id="VDN00066.1"/>
    </source>
</evidence>
<dbReference type="PANTHER" id="PTHR43161">
    <property type="entry name" value="SORBITOL DEHYDROGENASE"/>
    <property type="match status" value="1"/>
</dbReference>
<dbReference type="Gene3D" id="3.40.50.720">
    <property type="entry name" value="NAD(P)-binding Rossmann-like Domain"/>
    <property type="match status" value="1"/>
</dbReference>